<reference evidence="7" key="1">
    <citation type="submission" date="2020-04" db="EMBL/GenBank/DDBJ databases">
        <title>Analysis of mating type loci in Filobasidium floriforme.</title>
        <authorList>
            <person name="Nowrousian M."/>
        </authorList>
    </citation>
    <scope>NUCLEOTIDE SEQUENCE</scope>
    <source>
        <strain evidence="7">CBS 6242</strain>
    </source>
</reference>
<dbReference type="InterPro" id="IPR013083">
    <property type="entry name" value="Znf_RING/FYVE/PHD"/>
</dbReference>
<feature type="compositionally biased region" description="Low complexity" evidence="5">
    <location>
        <begin position="166"/>
        <end position="181"/>
    </location>
</feature>
<keyword evidence="8" id="KW-1185">Reference proteome</keyword>
<dbReference type="PROSITE" id="PS00518">
    <property type="entry name" value="ZF_RING_1"/>
    <property type="match status" value="1"/>
</dbReference>
<feature type="compositionally biased region" description="Pro residues" evidence="5">
    <location>
        <begin position="240"/>
        <end position="252"/>
    </location>
</feature>
<feature type="compositionally biased region" description="Basic and acidic residues" evidence="5">
    <location>
        <begin position="440"/>
        <end position="472"/>
    </location>
</feature>
<dbReference type="OrthoDB" id="8062037at2759"/>
<sequence length="972" mass="102511">MSPHRPWTPDLLQSQSPAVGGSSSDRNEVDGEARIQGSPLGPDSASASGSGSGLEAGSSSSSGPGSSSRATAASSAPSSTPTEYSGSTSTSSPFDVEPEPGPNMNTNTNTGPDMNMDMSMGADMGMDMDRPIDIAGILSNLSADGPEPTSTPRRRPFAARRERAIRATAPTLSTPTTSTARLEQHDGGPTSIQDDIQSLGENSLAQAEDQTQTQNQIQNQTEDRPVPPAPSLAHAHLPVQPQPTHQPMPLPPGLQSLLMGMMAAMNASNAGGGAGGGGGVDAAAAAGGPAAGGTGMGRNETGNGSENESGQNNNSGSGSRSGSASPDPNAQAQQPTPDQPPTDPRATFQRQFAHFANNLHLHAFPFLQSHASPRSDPERAEELLKGLKDPGKGVLRRLVRLCEVESRDARVKAGEGEGEEVVGMQCGICLDTVVEIFEREQEQEQEQEKEKAAKRDREERALQVDETKRGDDGSCQGGMIETEGVEVDPESTGSTMTPDPEESTDSASRSSDPDTPEMQDVEMLLDGQKPVCKSEDTTFRAFPCHHMFCQECLLPWLATHTTCPTCRLDIDPHSVTLRRPVSRQSRDNSLRPGATRAAMRQAMRREALDRTGAQRSRPWRMMRESPSAPLVPVPTANGDFNQGQNAAANASSGAPSGAPGEEVPTANPAAASDAMAVDPGPIGDNAPASASPRAETEGPQDTMGTQANAGPPGHPGNNPMGNLTIVFLAGDGRGQENPHNDASAAENGQNNTPFGTTGGQPPSSPAGGLVMTFGTGHPPPNFGRMPHPPPNLVHMPGDPNSPLVRLHGDNATTPSDSDAEQRSNAGTTPNRDPVLPRMPPVLFAFGQNMNPFAPQDVVHVRSDAVWNPPAPKSSLRQWLHKRERDLGIVCDDPHCKRVDVQSDLDGDSDSGKELMRLNGFSTFDALCEHRFHEACLVQANTFNEELHPLDSERAALRCPQCRKQGWAAISPA</sequence>
<dbReference type="Pfam" id="PF13639">
    <property type="entry name" value="zf-RING_2"/>
    <property type="match status" value="1"/>
</dbReference>
<feature type="compositionally biased region" description="Low complexity" evidence="5">
    <location>
        <begin position="205"/>
        <end position="220"/>
    </location>
</feature>
<feature type="compositionally biased region" description="Polar residues" evidence="5">
    <location>
        <begin position="810"/>
        <end position="830"/>
    </location>
</feature>
<dbReference type="InterPro" id="IPR001841">
    <property type="entry name" value="Znf_RING"/>
</dbReference>
<dbReference type="PANTHER" id="PTHR14155:SF627">
    <property type="entry name" value="OS06G0192800 PROTEIN"/>
    <property type="match status" value="1"/>
</dbReference>
<keyword evidence="3" id="KW-0862">Zinc</keyword>
<dbReference type="GO" id="GO:0008270">
    <property type="term" value="F:zinc ion binding"/>
    <property type="evidence" value="ECO:0007669"/>
    <property type="project" value="UniProtKB-KW"/>
</dbReference>
<feature type="compositionally biased region" description="Pro residues" evidence="5">
    <location>
        <begin position="777"/>
        <end position="791"/>
    </location>
</feature>
<evidence type="ECO:0000256" key="4">
    <source>
        <dbReference type="PROSITE-ProRule" id="PRU00175"/>
    </source>
</evidence>
<dbReference type="SUPFAM" id="SSF57850">
    <property type="entry name" value="RING/U-box"/>
    <property type="match status" value="1"/>
</dbReference>
<feature type="region of interest" description="Disordered" evidence="5">
    <location>
        <begin position="287"/>
        <end position="345"/>
    </location>
</feature>
<evidence type="ECO:0000256" key="1">
    <source>
        <dbReference type="ARBA" id="ARBA00022723"/>
    </source>
</evidence>
<dbReference type="InterPro" id="IPR053238">
    <property type="entry name" value="RING-H2_zinc_finger"/>
</dbReference>
<proteinExistence type="predicted"/>
<feature type="compositionally biased region" description="Low complexity" evidence="5">
    <location>
        <begin position="102"/>
        <end position="125"/>
    </location>
</feature>
<feature type="compositionally biased region" description="Low complexity" evidence="5">
    <location>
        <begin position="297"/>
        <end position="336"/>
    </location>
</feature>
<evidence type="ECO:0000256" key="2">
    <source>
        <dbReference type="ARBA" id="ARBA00022771"/>
    </source>
</evidence>
<evidence type="ECO:0000256" key="5">
    <source>
        <dbReference type="SAM" id="MobiDB-lite"/>
    </source>
</evidence>
<feature type="region of interest" description="Disordered" evidence="5">
    <location>
        <begin position="140"/>
        <end position="253"/>
    </location>
</feature>
<dbReference type="EMBL" id="JABELV010000059">
    <property type="protein sequence ID" value="KAG7544310.1"/>
    <property type="molecule type" value="Genomic_DNA"/>
</dbReference>
<dbReference type="PANTHER" id="PTHR14155">
    <property type="entry name" value="RING FINGER DOMAIN-CONTAINING"/>
    <property type="match status" value="1"/>
</dbReference>
<feature type="compositionally biased region" description="Polar residues" evidence="5">
    <location>
        <begin position="190"/>
        <end position="204"/>
    </location>
</feature>
<dbReference type="Proteomes" id="UP000812966">
    <property type="component" value="Unassembled WGS sequence"/>
</dbReference>
<feature type="compositionally biased region" description="Polar residues" evidence="5">
    <location>
        <begin position="82"/>
        <end position="93"/>
    </location>
</feature>
<dbReference type="SMART" id="SM00184">
    <property type="entry name" value="RING"/>
    <property type="match status" value="2"/>
</dbReference>
<feature type="compositionally biased region" description="Polar residues" evidence="5">
    <location>
        <begin position="11"/>
        <end position="24"/>
    </location>
</feature>
<gene>
    <name evidence="7" type="ORF">FFLO_03271</name>
</gene>
<evidence type="ECO:0000313" key="8">
    <source>
        <dbReference type="Proteomes" id="UP000812966"/>
    </source>
</evidence>
<comment type="caution">
    <text evidence="7">The sequence shown here is derived from an EMBL/GenBank/DDBJ whole genome shotgun (WGS) entry which is preliminary data.</text>
</comment>
<feature type="region of interest" description="Disordered" evidence="5">
    <location>
        <begin position="440"/>
        <end position="517"/>
    </location>
</feature>
<keyword evidence="1" id="KW-0479">Metal-binding</keyword>
<name>A0A8K0NNC6_9TREE</name>
<feature type="region of interest" description="Disordered" evidence="5">
    <location>
        <begin position="580"/>
        <end position="836"/>
    </location>
</feature>
<evidence type="ECO:0000259" key="6">
    <source>
        <dbReference type="PROSITE" id="PS50089"/>
    </source>
</evidence>
<accession>A0A8K0NNC6</accession>
<dbReference type="InterPro" id="IPR017907">
    <property type="entry name" value="Znf_RING_CS"/>
</dbReference>
<keyword evidence="2 4" id="KW-0863">Zinc-finger</keyword>
<evidence type="ECO:0000256" key="3">
    <source>
        <dbReference type="ARBA" id="ARBA00022833"/>
    </source>
</evidence>
<evidence type="ECO:0000313" key="7">
    <source>
        <dbReference type="EMBL" id="KAG7544310.1"/>
    </source>
</evidence>
<dbReference type="Gene3D" id="3.30.40.10">
    <property type="entry name" value="Zinc/RING finger domain, C3HC4 (zinc finger)"/>
    <property type="match status" value="1"/>
</dbReference>
<organism evidence="7 8">
    <name type="scientific">Filobasidium floriforme</name>
    <dbReference type="NCBI Taxonomy" id="5210"/>
    <lineage>
        <taxon>Eukaryota</taxon>
        <taxon>Fungi</taxon>
        <taxon>Dikarya</taxon>
        <taxon>Basidiomycota</taxon>
        <taxon>Agaricomycotina</taxon>
        <taxon>Tremellomycetes</taxon>
        <taxon>Filobasidiales</taxon>
        <taxon>Filobasidiaceae</taxon>
        <taxon>Filobasidium</taxon>
    </lineage>
</organism>
<feature type="domain" description="RING-type" evidence="6">
    <location>
        <begin position="530"/>
        <end position="567"/>
    </location>
</feature>
<protein>
    <recommendedName>
        <fullName evidence="6">RING-type domain-containing protein</fullName>
    </recommendedName>
</protein>
<feature type="compositionally biased region" description="Polar residues" evidence="5">
    <location>
        <begin position="746"/>
        <end position="761"/>
    </location>
</feature>
<feature type="compositionally biased region" description="Low complexity" evidence="5">
    <location>
        <begin position="708"/>
        <end position="722"/>
    </location>
</feature>
<feature type="compositionally biased region" description="Low complexity" evidence="5">
    <location>
        <begin position="37"/>
        <end position="81"/>
    </location>
</feature>
<dbReference type="AlphaFoldDB" id="A0A8K0NNC6"/>
<dbReference type="PROSITE" id="PS50089">
    <property type="entry name" value="ZF_RING_2"/>
    <property type="match status" value="1"/>
</dbReference>
<feature type="compositionally biased region" description="Low complexity" evidence="5">
    <location>
        <begin position="641"/>
        <end position="660"/>
    </location>
</feature>
<feature type="region of interest" description="Disordered" evidence="5">
    <location>
        <begin position="1"/>
        <end position="125"/>
    </location>
</feature>